<dbReference type="GO" id="GO:0035091">
    <property type="term" value="F:phosphatidylinositol binding"/>
    <property type="evidence" value="ECO:0007669"/>
    <property type="project" value="InterPro"/>
</dbReference>
<evidence type="ECO:0000256" key="15">
    <source>
        <dbReference type="ARBA" id="ARBA00059077"/>
    </source>
</evidence>
<comment type="catalytic activity">
    <reaction evidence="14 20">
        <text>a quinone + succinate = fumarate + a quinol</text>
        <dbReference type="Rhea" id="RHEA:40523"/>
        <dbReference type="ChEBI" id="CHEBI:24646"/>
        <dbReference type="ChEBI" id="CHEBI:29806"/>
        <dbReference type="ChEBI" id="CHEBI:30031"/>
        <dbReference type="ChEBI" id="CHEBI:132124"/>
        <dbReference type="EC" id="1.3.5.1"/>
    </reaction>
</comment>
<evidence type="ECO:0000256" key="2">
    <source>
        <dbReference type="ARBA" id="ARBA00004788"/>
    </source>
</evidence>
<comment type="cofactor">
    <cofactor evidence="18">
        <name>FAD</name>
        <dbReference type="ChEBI" id="CHEBI:57692"/>
    </cofactor>
    <text evidence="18">Flavinylated by SdhE, about 5% flavinylation occurs in the absence of SdhE.</text>
</comment>
<evidence type="ECO:0000256" key="5">
    <source>
        <dbReference type="ARBA" id="ARBA00022532"/>
    </source>
</evidence>
<dbReference type="InterPro" id="IPR036871">
    <property type="entry name" value="PX_dom_sf"/>
</dbReference>
<dbReference type="EC" id="1.3.5.1" evidence="20"/>
<dbReference type="NCBIfam" id="TIGR01812">
    <property type="entry name" value="sdhA_frdA_Gneg"/>
    <property type="match status" value="1"/>
</dbReference>
<dbReference type="Pfam" id="PF12828">
    <property type="entry name" value="PXB"/>
    <property type="match status" value="1"/>
</dbReference>
<keyword evidence="6 18" id="KW-0285">Flavoprotein</keyword>
<dbReference type="Pfam" id="PF12825">
    <property type="entry name" value="DUF3818"/>
    <property type="match status" value="1"/>
</dbReference>
<dbReference type="InterPro" id="IPR027477">
    <property type="entry name" value="Succ_DH/fumarate_Rdtase_cat_sf"/>
</dbReference>
<dbReference type="PROSITE" id="PS50195">
    <property type="entry name" value="PX"/>
    <property type="match status" value="1"/>
</dbReference>
<dbReference type="InterPro" id="IPR003952">
    <property type="entry name" value="FRD_SDH_FAD_BS"/>
</dbReference>
<comment type="function">
    <text evidence="15 20">Flavoprotein (FP) subunit of succinate dehydrogenase (SDH) that is involved in complex II of the mitochondrial electron transport chain and is responsible for transferring electrons from succinate to ubiquinone (coenzyme Q).</text>
</comment>
<dbReference type="GO" id="GO:0050660">
    <property type="term" value="F:flavin adenine dinucleotide binding"/>
    <property type="evidence" value="ECO:0007669"/>
    <property type="project" value="InterPro"/>
</dbReference>
<dbReference type="FunFam" id="4.10.80.40:FF:000002">
    <property type="entry name" value="Succinate dehydrogenase [ubiquinone] flavoprotein subunit, mitochondrial"/>
    <property type="match status" value="1"/>
</dbReference>
<dbReference type="InterPro" id="IPR037099">
    <property type="entry name" value="Fum_R/Succ_DH_flav-like_C_sf"/>
</dbReference>
<feature type="binding site" evidence="17">
    <location>
        <position position="1430"/>
    </location>
    <ligand>
        <name>substrate</name>
    </ligand>
</feature>
<dbReference type="SUPFAM" id="SSF64268">
    <property type="entry name" value="PX domain"/>
    <property type="match status" value="1"/>
</dbReference>
<dbReference type="PANTHER" id="PTHR11632">
    <property type="entry name" value="SUCCINATE DEHYDROGENASE 2 FLAVOPROTEIN SUBUNIT"/>
    <property type="match status" value="1"/>
</dbReference>
<organism evidence="23 24">
    <name type="scientific">Trichocladium antarcticum</name>
    <dbReference type="NCBI Taxonomy" id="1450529"/>
    <lineage>
        <taxon>Eukaryota</taxon>
        <taxon>Fungi</taxon>
        <taxon>Dikarya</taxon>
        <taxon>Ascomycota</taxon>
        <taxon>Pezizomycotina</taxon>
        <taxon>Sordariomycetes</taxon>
        <taxon>Sordariomycetidae</taxon>
        <taxon>Sordariales</taxon>
        <taxon>Chaetomiaceae</taxon>
        <taxon>Trichocladium</taxon>
    </lineage>
</organism>
<dbReference type="InterPro" id="IPR036188">
    <property type="entry name" value="FAD/NAD-bd_sf"/>
</dbReference>
<evidence type="ECO:0000256" key="8">
    <source>
        <dbReference type="ARBA" id="ARBA00022827"/>
    </source>
</evidence>
<evidence type="ECO:0000256" key="11">
    <source>
        <dbReference type="ARBA" id="ARBA00023002"/>
    </source>
</evidence>
<dbReference type="InterPro" id="IPR030664">
    <property type="entry name" value="SdhA/FrdA/AprA"/>
</dbReference>
<dbReference type="Pfam" id="PF00890">
    <property type="entry name" value="FAD_binding_2"/>
    <property type="match status" value="1"/>
</dbReference>
<evidence type="ECO:0000256" key="21">
    <source>
        <dbReference type="SAM" id="MobiDB-lite"/>
    </source>
</evidence>
<dbReference type="FunFam" id="3.90.700.10:FF:000001">
    <property type="entry name" value="Mitochondrial succinate dehydrogenase flavoprotein subunit"/>
    <property type="match status" value="1"/>
</dbReference>
<feature type="binding site" evidence="18">
    <location>
        <begin position="1114"/>
        <end position="1129"/>
    </location>
    <ligand>
        <name>FAD</name>
        <dbReference type="ChEBI" id="CHEBI:57692"/>
    </ligand>
</feature>
<comment type="similarity">
    <text evidence="3 20">Belongs to the FAD-dependent oxidoreductase 2 family. FRD/SDH subfamily.</text>
</comment>
<comment type="caution">
    <text evidence="23">The sequence shown here is derived from an EMBL/GenBank/DDBJ whole genome shotgun (WGS) entry which is preliminary data.</text>
</comment>
<keyword evidence="8 18" id="KW-0274">FAD</keyword>
<feature type="compositionally biased region" description="Polar residues" evidence="21">
    <location>
        <begin position="12"/>
        <end position="22"/>
    </location>
</feature>
<dbReference type="Gene3D" id="4.10.80.40">
    <property type="entry name" value="succinate dehydrogenase protein domain"/>
    <property type="match status" value="1"/>
</dbReference>
<evidence type="ECO:0000256" key="13">
    <source>
        <dbReference type="ARBA" id="ARBA00023136"/>
    </source>
</evidence>
<dbReference type="InterPro" id="IPR014006">
    <property type="entry name" value="Succ_Dhase_FrdA_Gneg"/>
</dbReference>
<dbReference type="FunFam" id="3.50.50.60:FF:001062">
    <property type="entry name" value="Succinate dehydrogenase complex, subunit A, flavoprotein (Fp)"/>
    <property type="match status" value="1"/>
</dbReference>
<reference evidence="23" key="1">
    <citation type="journal article" date="2023" name="Mol. Phylogenet. Evol.">
        <title>Genome-scale phylogeny and comparative genomics of the fungal order Sordariales.</title>
        <authorList>
            <person name="Hensen N."/>
            <person name="Bonometti L."/>
            <person name="Westerberg I."/>
            <person name="Brannstrom I.O."/>
            <person name="Guillou S."/>
            <person name="Cros-Aarteil S."/>
            <person name="Calhoun S."/>
            <person name="Haridas S."/>
            <person name="Kuo A."/>
            <person name="Mondo S."/>
            <person name="Pangilinan J."/>
            <person name="Riley R."/>
            <person name="LaButti K."/>
            <person name="Andreopoulos B."/>
            <person name="Lipzen A."/>
            <person name="Chen C."/>
            <person name="Yan M."/>
            <person name="Daum C."/>
            <person name="Ng V."/>
            <person name="Clum A."/>
            <person name="Steindorff A."/>
            <person name="Ohm R.A."/>
            <person name="Martin F."/>
            <person name="Silar P."/>
            <person name="Natvig D.O."/>
            <person name="Lalanne C."/>
            <person name="Gautier V."/>
            <person name="Ament-Velasquez S.L."/>
            <person name="Kruys A."/>
            <person name="Hutchinson M.I."/>
            <person name="Powell A.J."/>
            <person name="Barry K."/>
            <person name="Miller A.N."/>
            <person name="Grigoriev I.V."/>
            <person name="Debuchy R."/>
            <person name="Gladieux P."/>
            <person name="Hiltunen Thoren M."/>
            <person name="Johannesson H."/>
        </authorList>
    </citation>
    <scope>NUCLEOTIDE SEQUENCE</scope>
    <source>
        <strain evidence="23">CBS 123565</strain>
    </source>
</reference>
<comment type="pathway">
    <text evidence="2 20">Carbohydrate metabolism; tricarboxylic acid cycle; fumarate from succinate (eukaryal route): step 1/1.</text>
</comment>
<dbReference type="GO" id="GO:0006099">
    <property type="term" value="P:tricarboxylic acid cycle"/>
    <property type="evidence" value="ECO:0007669"/>
    <property type="project" value="UniProtKB-KW"/>
</dbReference>
<dbReference type="FunFam" id="1.20.58.100:FF:000001">
    <property type="entry name" value="Succinate dehydrogenase flavoprotein subunit (SdhA)"/>
    <property type="match status" value="1"/>
</dbReference>
<gene>
    <name evidence="23" type="ORF">BT67DRAFT_432357</name>
</gene>
<reference evidence="23" key="2">
    <citation type="submission" date="2023-05" db="EMBL/GenBank/DDBJ databases">
        <authorList>
            <consortium name="Lawrence Berkeley National Laboratory"/>
            <person name="Steindorff A."/>
            <person name="Hensen N."/>
            <person name="Bonometti L."/>
            <person name="Westerberg I."/>
            <person name="Brannstrom I.O."/>
            <person name="Guillou S."/>
            <person name="Cros-Aarteil S."/>
            <person name="Calhoun S."/>
            <person name="Haridas S."/>
            <person name="Kuo A."/>
            <person name="Mondo S."/>
            <person name="Pangilinan J."/>
            <person name="Riley R."/>
            <person name="Labutti K."/>
            <person name="Andreopoulos B."/>
            <person name="Lipzen A."/>
            <person name="Chen C."/>
            <person name="Yanf M."/>
            <person name="Daum C."/>
            <person name="Ng V."/>
            <person name="Clum A."/>
            <person name="Ohm R."/>
            <person name="Martin F."/>
            <person name="Silar P."/>
            <person name="Natvig D."/>
            <person name="Lalanne C."/>
            <person name="Gautier V."/>
            <person name="Ament-Velasquez S.L."/>
            <person name="Kruys A."/>
            <person name="Hutchinson M.I."/>
            <person name="Powell A.J."/>
            <person name="Barry K."/>
            <person name="Miller A.N."/>
            <person name="Grigoriev I.V."/>
            <person name="Debuchy R."/>
            <person name="Gladieux P."/>
            <person name="Thoren M.H."/>
            <person name="Johannesson H."/>
        </authorList>
    </citation>
    <scope>NUCLEOTIDE SEQUENCE</scope>
    <source>
        <strain evidence="23">CBS 123565</strain>
    </source>
</reference>
<comment type="subcellular location">
    <subcellularLocation>
        <location evidence="1 20">Mitochondrion inner membrane</location>
        <topology evidence="1 20">Peripheral membrane protein</topology>
        <orientation evidence="1 20">Matrix side</orientation>
    </subcellularLocation>
</comment>
<feature type="active site" description="Proton acceptor" evidence="16">
    <location>
        <position position="1363"/>
    </location>
</feature>
<evidence type="ECO:0000256" key="18">
    <source>
        <dbReference type="PIRSR" id="PIRSR611281-3"/>
    </source>
</evidence>
<dbReference type="CDD" id="cd06869">
    <property type="entry name" value="PX_UP2_fungi"/>
    <property type="match status" value="1"/>
</dbReference>
<dbReference type="Gene3D" id="3.50.50.60">
    <property type="entry name" value="FAD/NAD(P)-binding domain"/>
    <property type="match status" value="1"/>
</dbReference>
<dbReference type="PANTHER" id="PTHR11632:SF51">
    <property type="entry name" value="SUCCINATE DEHYDROGENASE [UBIQUINONE] FLAVOPROTEIN SUBUNIT, MITOCHONDRIAL"/>
    <property type="match status" value="1"/>
</dbReference>
<dbReference type="InterPro" id="IPR011281">
    <property type="entry name" value="Succ_DH_flav_su_fwd"/>
</dbReference>
<feature type="compositionally biased region" description="Polar residues" evidence="21">
    <location>
        <begin position="295"/>
        <end position="320"/>
    </location>
</feature>
<dbReference type="GO" id="GO:0006121">
    <property type="term" value="P:mitochondrial electron transport, succinate to ubiquinone"/>
    <property type="evidence" value="ECO:0007669"/>
    <property type="project" value="TreeGrafter"/>
</dbReference>
<protein>
    <recommendedName>
        <fullName evidence="20">Succinate dehydrogenase [ubiquinone] flavoprotein subunit, mitochondrial</fullName>
        <ecNumber evidence="20">1.3.5.1</ecNumber>
    </recommendedName>
</protein>
<evidence type="ECO:0000259" key="22">
    <source>
        <dbReference type="PROSITE" id="PS50195"/>
    </source>
</evidence>
<evidence type="ECO:0000256" key="12">
    <source>
        <dbReference type="ARBA" id="ARBA00023128"/>
    </source>
</evidence>
<accession>A0AAN6UPJ6</accession>
<feature type="binding site" evidence="17">
    <location>
        <position position="1475"/>
    </location>
    <ligand>
        <name>substrate</name>
    </ligand>
</feature>
<feature type="region of interest" description="Disordered" evidence="21">
    <location>
        <begin position="1"/>
        <end position="30"/>
    </location>
</feature>
<dbReference type="Pfam" id="PF00787">
    <property type="entry name" value="PX"/>
    <property type="match status" value="1"/>
</dbReference>
<evidence type="ECO:0000256" key="14">
    <source>
        <dbReference type="ARBA" id="ARBA00049220"/>
    </source>
</evidence>
<feature type="region of interest" description="Disordered" evidence="21">
    <location>
        <begin position="849"/>
        <end position="896"/>
    </location>
</feature>
<dbReference type="InterPro" id="IPR003953">
    <property type="entry name" value="FAD-dep_OxRdtase_2_FAD-bd"/>
</dbReference>
<dbReference type="EMBL" id="MU853403">
    <property type="protein sequence ID" value="KAK4136510.1"/>
    <property type="molecule type" value="Genomic_DNA"/>
</dbReference>
<dbReference type="Proteomes" id="UP001304895">
    <property type="component" value="Unassembled WGS sequence"/>
</dbReference>
<evidence type="ECO:0000313" key="24">
    <source>
        <dbReference type="Proteomes" id="UP001304895"/>
    </source>
</evidence>
<dbReference type="Gene3D" id="3.30.1520.10">
    <property type="entry name" value="Phox-like domain"/>
    <property type="match status" value="1"/>
</dbReference>
<feature type="domain" description="PX" evidence="22">
    <location>
        <begin position="208"/>
        <end position="477"/>
    </location>
</feature>
<dbReference type="Gene3D" id="3.90.700.10">
    <property type="entry name" value="Succinate dehydrogenase/fumarate reductase flavoprotein, catalytic domain"/>
    <property type="match status" value="1"/>
</dbReference>
<feature type="region of interest" description="Disordered" evidence="21">
    <location>
        <begin position="268"/>
        <end position="352"/>
    </location>
</feature>
<keyword evidence="13 20" id="KW-0472">Membrane</keyword>
<evidence type="ECO:0000313" key="23">
    <source>
        <dbReference type="EMBL" id="KAK4136510.1"/>
    </source>
</evidence>
<keyword evidence="12" id="KW-0496">Mitochondrion</keyword>
<dbReference type="Gene3D" id="1.20.58.100">
    <property type="entry name" value="Fumarate reductase/succinate dehydrogenase flavoprotein-like, C-terminal domain"/>
    <property type="match status" value="1"/>
</dbReference>
<feature type="binding site" evidence="18">
    <location>
        <position position="1298"/>
    </location>
    <ligand>
        <name>FAD</name>
        <dbReference type="ChEBI" id="CHEBI:57692"/>
    </ligand>
</feature>
<dbReference type="NCBIfam" id="TIGR01816">
    <property type="entry name" value="sdhA_forward"/>
    <property type="match status" value="1"/>
</dbReference>
<evidence type="ECO:0000256" key="3">
    <source>
        <dbReference type="ARBA" id="ARBA00008040"/>
    </source>
</evidence>
<name>A0AAN6UPJ6_9PEZI</name>
<keyword evidence="11 20" id="KW-0560">Oxidoreductase</keyword>
<dbReference type="InterPro" id="IPR015939">
    <property type="entry name" value="Fum_Rdtase/Succ_DH_flav-like_C"/>
</dbReference>
<dbReference type="SUPFAM" id="SSF56425">
    <property type="entry name" value="Succinate dehydrogenase/fumarate reductase flavoprotein, catalytic domain"/>
    <property type="match status" value="1"/>
</dbReference>
<feature type="binding site" evidence="17">
    <location>
        <position position="1319"/>
    </location>
    <ligand>
        <name>substrate</name>
    </ligand>
</feature>
<evidence type="ECO:0000256" key="10">
    <source>
        <dbReference type="ARBA" id="ARBA00022982"/>
    </source>
</evidence>
<keyword evidence="4 20" id="KW-0813">Transport</keyword>
<evidence type="ECO:0000256" key="20">
    <source>
        <dbReference type="RuleBase" id="RU362051"/>
    </source>
</evidence>
<feature type="binding site" evidence="18">
    <location>
        <begin position="1091"/>
        <end position="1096"/>
    </location>
    <ligand>
        <name>FAD</name>
        <dbReference type="ChEBI" id="CHEBI:57692"/>
    </ligand>
</feature>
<sequence>MTMASDVALEKGSSSTTTNNDMQPGAPNALALRPVPAANQNLSGKQEHYLKRELISEQVRWEVSELNSPTALRRFGAPFKSEFGEVSPLDSELPILRYIFVHHVREFPFLDKAKEKEFWQDKLQTFLESFASKNISSSEDRLEESKRRKLASKAKKLVELMMVSGVPTSSGFEERIRFSELEIVDANAIETGVLSTLPEGNFLNGWDVNIAGVRIISVKRKIRHHKHAEFLLRVVRRKAGQEYYIGRRYGEFARLYKKLRIELPGKVIPALPNKNKSNTTAASVAETASGHDSETSSMSSVSIQLPSSSAPNGSGHQSDAVQKLLSVKDRRTGSRSLQTPADGRPVTPASSTLINPRSQEIATTKAMEEFLTADPTKLSDEDVEDIVRRKQVDQKRVKEQKRFYEVARKRAAELDVYMEQFRQDIVERNGLTMLFKEIKEKKKIEDLSLQYQKFAEWLRIEVAATIYHLFLAEDNSPELFAQAKRIHSLIPYTVMKNVIRVANPAAVMSSILDLFLAQPFGTRSLMQRIFTLTLHDGIRNFQRSIDALADKIGDAVFVDKLKCYTDADEEVKGILRMEAESDNIDIIVVILRSELITPALEGEQIERLFNAYVAFNNAVENVDEELRQGAELFSYLKQLMKLYMRQRDKAMMLSLIEEPVTLQLFRDLFTIFYEPLVRVYKSANVYNSVTDFAYFVDDMIQCRDQDASADPNQTVQAFIDLCQRHEHHFYKFVHEVHTHDNGLFTQLMGWIEGILAFLRHGPKNGSLDVNALFEGASSSGVIDKEKAVEEIDKLIAWQEARKQWHHNKTRQKMAAEGVPEGAADGSPLPGVLTFTSSDFGLNEEDLQEMEYDDDSDEEAEAEIEDEMDPIEAERMRRARKQDRLRRSAGEPQKPAVSEVHKLTENFLVMLRMVLAEGTQGVKHADVAAARMVLAPGKRPSRRAEEFQCEGDYHSIFRLHVHNSILAGRTGQTVAEESAAANRCQPAAEHQGAGLAGISANKQTSLVDNGFLNGLETTRRGAGSLASVPQSPDPGVFHNTAGWYVAQSPARRFEWRVSRVIANGPLRAKEASPFLSTKYAVIDHEYDAIVVGAGGAGLRAAFGLAEAGFNTACISKLFPTRSHTVAAQGGINAALGNMHEDDWRWHMYDTVKGSDWLGDQDAIHYMTREAPASIVELENYGCPFSRTEDGKIYQRAFGGQSQNFGKGGQAYRCCAAADRTGHALLHTLYGQSLRHNTNYFIEYFATDLIMEDGECRGVMAYNQEDGTLHRFLANHTVLATGGYGRAYFSCTSAHTCTGDGMAMVARAGLPNQDLEFVQFHPTGIYGAGCLITEGARGEGGYLLNSEGERFMERYAPTAKDLASRDVVSRSMTMEIRDGRGVGAEKDHMFLQLSHLPAEVLAERLPGISETAGIFAGVDVTKQPIPVLPTVHYNMGGIPTKYTGEVLTVDEQGNDKVVPGLFACGEAACVSVHGANRLGANSLLDLVVFGRAVSHTIRDNFTPGTALKPLSADAGADSIEVLDKVRTSDGPKTTAEIRLAMQKTMQREVSVFRTQESLDEGVRLIHEVDQTFDQVGIKDRSMIWNSDLVETLELRNLLTCATQTATAAANRKESRGAHAREDYPDRDDVNWMKHTLSWQKQPHGKVDLGYRRVIGTTLDENECKAVPPMKRVY</sequence>
<feature type="binding site" evidence="17">
    <location>
        <position position="1331"/>
    </location>
    <ligand>
        <name>substrate</name>
    </ligand>
</feature>
<evidence type="ECO:0000256" key="7">
    <source>
        <dbReference type="ARBA" id="ARBA00022792"/>
    </source>
</evidence>
<evidence type="ECO:0000256" key="4">
    <source>
        <dbReference type="ARBA" id="ARBA00022448"/>
    </source>
</evidence>
<feature type="modified residue" description="Tele-8alpha-FAD histidine" evidence="19">
    <location>
        <position position="1122"/>
    </location>
</feature>
<dbReference type="InterPro" id="IPR024554">
    <property type="entry name" value="LEC1-like_C"/>
</dbReference>
<feature type="compositionally biased region" description="Acidic residues" evidence="21">
    <location>
        <begin position="849"/>
        <end position="870"/>
    </location>
</feature>
<dbReference type="SUPFAM" id="SSF46977">
    <property type="entry name" value="Succinate dehydrogenase/fumarate reductase flavoprotein C-terminal domain"/>
    <property type="match status" value="1"/>
</dbReference>
<evidence type="ECO:0000256" key="1">
    <source>
        <dbReference type="ARBA" id="ARBA00004443"/>
    </source>
</evidence>
<keyword evidence="5 20" id="KW-0816">Tricarboxylic acid cycle</keyword>
<feature type="binding site" evidence="18">
    <location>
        <position position="1464"/>
    </location>
    <ligand>
        <name>FAD</name>
        <dbReference type="ChEBI" id="CHEBI:57692"/>
    </ligand>
</feature>
<dbReference type="InterPro" id="IPR001683">
    <property type="entry name" value="PX_dom"/>
</dbReference>
<evidence type="ECO:0000256" key="6">
    <source>
        <dbReference type="ARBA" id="ARBA00022630"/>
    </source>
</evidence>
<dbReference type="GO" id="GO:0005743">
    <property type="term" value="C:mitochondrial inner membrane"/>
    <property type="evidence" value="ECO:0007669"/>
    <property type="project" value="UniProtKB-SubCell"/>
</dbReference>
<dbReference type="GO" id="GO:0009055">
    <property type="term" value="F:electron transfer activity"/>
    <property type="evidence" value="ECO:0007669"/>
    <property type="project" value="TreeGrafter"/>
</dbReference>
<dbReference type="SMART" id="SM00312">
    <property type="entry name" value="PX"/>
    <property type="match status" value="1"/>
</dbReference>
<dbReference type="Pfam" id="PF02910">
    <property type="entry name" value="Succ_DH_flav_C"/>
    <property type="match status" value="1"/>
</dbReference>
<evidence type="ECO:0000256" key="9">
    <source>
        <dbReference type="ARBA" id="ARBA00022946"/>
    </source>
</evidence>
<evidence type="ECO:0000256" key="16">
    <source>
        <dbReference type="PIRSR" id="PIRSR611281-1"/>
    </source>
</evidence>
<dbReference type="SUPFAM" id="SSF51905">
    <property type="entry name" value="FAD/NAD(P)-binding domain"/>
    <property type="match status" value="1"/>
</dbReference>
<proteinExistence type="inferred from homology"/>
<keyword evidence="10 20" id="KW-0249">Electron transport</keyword>
<keyword evidence="24" id="KW-1185">Reference proteome</keyword>
<feature type="binding site" evidence="18">
    <location>
        <begin position="1480"/>
        <end position="1481"/>
    </location>
    <ligand>
        <name>FAD</name>
        <dbReference type="ChEBI" id="CHEBI:57692"/>
    </ligand>
</feature>
<dbReference type="InterPro" id="IPR024555">
    <property type="entry name" value="PX-associated"/>
</dbReference>
<evidence type="ECO:0000256" key="19">
    <source>
        <dbReference type="PIRSR" id="PIRSR611281-4"/>
    </source>
</evidence>
<keyword evidence="7" id="KW-0999">Mitochondrion inner membrane</keyword>
<dbReference type="FunFam" id="3.50.50.60:FF:000482">
    <property type="entry name" value="Succinate dehydrogenase complex, subunit A, flavoprotein (Fp)"/>
    <property type="match status" value="1"/>
</dbReference>
<evidence type="ECO:0000256" key="17">
    <source>
        <dbReference type="PIRSR" id="PIRSR611281-2"/>
    </source>
</evidence>
<dbReference type="PROSITE" id="PS00504">
    <property type="entry name" value="FRD_SDH_FAD_BINDING"/>
    <property type="match status" value="1"/>
</dbReference>
<dbReference type="GO" id="GO:0008177">
    <property type="term" value="F:succinate dehydrogenase (quinone) activity"/>
    <property type="evidence" value="ECO:0007669"/>
    <property type="project" value="UniProtKB-EC"/>
</dbReference>
<keyword evidence="9 20" id="KW-0809">Transit peptide</keyword>